<evidence type="ECO:0000256" key="5">
    <source>
        <dbReference type="ARBA" id="ARBA00022771"/>
    </source>
</evidence>
<evidence type="ECO:0000256" key="1">
    <source>
        <dbReference type="ARBA" id="ARBA00004123"/>
    </source>
</evidence>
<dbReference type="PANTHER" id="PTHR45884:SF2">
    <property type="entry name" value="N-ACETYLTRANSFERASE ECO"/>
    <property type="match status" value="1"/>
</dbReference>
<keyword evidence="3" id="KW-0808">Transferase</keyword>
<accession>A0A5A7TP09</accession>
<evidence type="ECO:0000256" key="9">
    <source>
        <dbReference type="ARBA" id="ARBA00023315"/>
    </source>
</evidence>
<keyword evidence="5" id="KW-0863">Zinc-finger</keyword>
<evidence type="ECO:0000256" key="8">
    <source>
        <dbReference type="ARBA" id="ARBA00023306"/>
    </source>
</evidence>
<dbReference type="OrthoDB" id="428854at2759"/>
<dbReference type="AlphaFoldDB" id="A0A5A7TP09"/>
<comment type="similarity">
    <text evidence="2">Belongs to the acetyltransferase family. ECO subfamily.</text>
</comment>
<dbReference type="GO" id="GO:0061733">
    <property type="term" value="F:protein-lysine-acetyltransferase activity"/>
    <property type="evidence" value="ECO:0007669"/>
    <property type="project" value="TreeGrafter"/>
</dbReference>
<evidence type="ECO:0000313" key="13">
    <source>
        <dbReference type="EMBL" id="KAA0043816.1"/>
    </source>
</evidence>
<dbReference type="Pfam" id="PF13880">
    <property type="entry name" value="Acetyltransf_13"/>
    <property type="match status" value="1"/>
</dbReference>
<dbReference type="InterPro" id="IPR028009">
    <property type="entry name" value="ESCO_Acetyltransf_dom"/>
</dbReference>
<dbReference type="EMBL" id="SSTE01014973">
    <property type="protein sequence ID" value="KAA0043816.1"/>
    <property type="molecule type" value="Genomic_DNA"/>
</dbReference>
<dbReference type="Proteomes" id="UP000321393">
    <property type="component" value="Unassembled WGS sequence"/>
</dbReference>
<evidence type="ECO:0000256" key="7">
    <source>
        <dbReference type="ARBA" id="ARBA00023242"/>
    </source>
</evidence>
<dbReference type="STRING" id="1194695.A0A5A7TP09"/>
<reference evidence="13 14" key="1">
    <citation type="submission" date="2019-08" db="EMBL/GenBank/DDBJ databases">
        <title>Draft genome sequences of two oriental melons (Cucumis melo L. var makuwa).</title>
        <authorList>
            <person name="Kwon S.-Y."/>
        </authorList>
    </citation>
    <scope>NUCLEOTIDE SEQUENCE [LARGE SCALE GENOMIC DNA]</scope>
    <source>
        <strain evidence="14">cv. SW 3</strain>
        <tissue evidence="13">Leaf</tissue>
    </source>
</reference>
<evidence type="ECO:0000256" key="10">
    <source>
        <dbReference type="SAM" id="MobiDB-lite"/>
    </source>
</evidence>
<keyword evidence="8" id="KW-0131">Cell cycle</keyword>
<comment type="caution">
    <text evidence="13">The sequence shown here is derived from an EMBL/GenBank/DDBJ whole genome shotgun (WGS) entry which is preliminary data.</text>
</comment>
<protein>
    <submittedName>
        <fullName evidence="13">Protein CHROMOSOME TRANSMISSION FIDELITY 7</fullName>
    </submittedName>
</protein>
<dbReference type="GO" id="GO:0005634">
    <property type="term" value="C:nucleus"/>
    <property type="evidence" value="ECO:0007669"/>
    <property type="project" value="UniProtKB-SubCell"/>
</dbReference>
<sequence>MQSKIGTFFKPTSSISSYRSPEPLNSNADDSDYGTLKIWEKAEHQYINTYKRRNVKSPQCVDSETKTSVPDDSSGKSELALSTKIVVKNKKRSYAQYHLLFGQSDFLLHFCSTCGIKYARGDQDDEQSHKAFHKKYTCGIQFKGWTRERVIDTPSVEGGRILLVLDSDPSAHKNKVEEVVKMMEKELGSGWILHKNYQAYLFVLSQRIVGCLVVEPITKAYKVVSCHLHERPEESKMKDSIPSSSTLQFGNITFHREAILKKPTNNPEALDTNMNGAILCEEEAVPAVCGVRAIWVTPANRRKHVASQLLDAARQSFYKGVALECSQLAFSQPTSSGMALASRYVGSRSILVYKSSIVI</sequence>
<proteinExistence type="inferred from homology"/>
<evidence type="ECO:0000256" key="2">
    <source>
        <dbReference type="ARBA" id="ARBA00005816"/>
    </source>
</evidence>
<evidence type="ECO:0000313" key="14">
    <source>
        <dbReference type="Proteomes" id="UP000321393"/>
    </source>
</evidence>
<dbReference type="InterPro" id="IPR028005">
    <property type="entry name" value="AcTrfase_ESCO_Znf_dom"/>
</dbReference>
<gene>
    <name evidence="13" type="ORF">E6C27_scaffold236G001490</name>
</gene>
<keyword evidence="6" id="KW-0862">Zinc</keyword>
<dbReference type="GO" id="GO:0007064">
    <property type="term" value="P:mitotic sister chromatid cohesion"/>
    <property type="evidence" value="ECO:0007669"/>
    <property type="project" value="TreeGrafter"/>
</dbReference>
<comment type="subcellular location">
    <subcellularLocation>
        <location evidence="1">Nucleus</location>
    </subcellularLocation>
</comment>
<feature type="region of interest" description="Disordered" evidence="10">
    <location>
        <begin position="1"/>
        <end position="30"/>
    </location>
</feature>
<evidence type="ECO:0000259" key="12">
    <source>
        <dbReference type="Pfam" id="PF13880"/>
    </source>
</evidence>
<organism evidence="13 14">
    <name type="scientific">Cucumis melo var. makuwa</name>
    <name type="common">Oriental melon</name>
    <dbReference type="NCBI Taxonomy" id="1194695"/>
    <lineage>
        <taxon>Eukaryota</taxon>
        <taxon>Viridiplantae</taxon>
        <taxon>Streptophyta</taxon>
        <taxon>Embryophyta</taxon>
        <taxon>Tracheophyta</taxon>
        <taxon>Spermatophyta</taxon>
        <taxon>Magnoliopsida</taxon>
        <taxon>eudicotyledons</taxon>
        <taxon>Gunneridae</taxon>
        <taxon>Pentapetalae</taxon>
        <taxon>rosids</taxon>
        <taxon>fabids</taxon>
        <taxon>Cucurbitales</taxon>
        <taxon>Cucurbitaceae</taxon>
        <taxon>Benincaseae</taxon>
        <taxon>Cucumis</taxon>
    </lineage>
</organism>
<evidence type="ECO:0000256" key="3">
    <source>
        <dbReference type="ARBA" id="ARBA00022679"/>
    </source>
</evidence>
<feature type="domain" description="N-acetyltransferase ESCO acetyl-transferase" evidence="12">
    <location>
        <begin position="285"/>
        <end position="353"/>
    </location>
</feature>
<dbReference type="GO" id="GO:0008270">
    <property type="term" value="F:zinc ion binding"/>
    <property type="evidence" value="ECO:0007669"/>
    <property type="project" value="UniProtKB-KW"/>
</dbReference>
<dbReference type="GO" id="GO:0000785">
    <property type="term" value="C:chromatin"/>
    <property type="evidence" value="ECO:0007669"/>
    <property type="project" value="TreeGrafter"/>
</dbReference>
<evidence type="ECO:0000256" key="4">
    <source>
        <dbReference type="ARBA" id="ARBA00022723"/>
    </source>
</evidence>
<evidence type="ECO:0000256" key="6">
    <source>
        <dbReference type="ARBA" id="ARBA00022833"/>
    </source>
</evidence>
<keyword evidence="4" id="KW-0479">Metal-binding</keyword>
<feature type="compositionally biased region" description="Polar residues" evidence="10">
    <location>
        <begin position="1"/>
        <end position="28"/>
    </location>
</feature>
<dbReference type="PANTHER" id="PTHR45884">
    <property type="entry name" value="N-ACETYLTRANSFERASE ECO"/>
    <property type="match status" value="1"/>
</dbReference>
<keyword evidence="9" id="KW-0012">Acyltransferase</keyword>
<feature type="domain" description="N-acetyltransferase ESCO zinc-finger" evidence="11">
    <location>
        <begin position="96"/>
        <end position="135"/>
    </location>
</feature>
<evidence type="ECO:0000259" key="11">
    <source>
        <dbReference type="Pfam" id="PF13878"/>
    </source>
</evidence>
<keyword evidence="7" id="KW-0539">Nucleus</keyword>
<dbReference type="Pfam" id="PF13878">
    <property type="entry name" value="zf-C2H2_3"/>
    <property type="match status" value="1"/>
</dbReference>
<name>A0A5A7TP09_CUCMM</name>